<keyword evidence="1" id="KW-0812">Transmembrane</keyword>
<dbReference type="Proteomes" id="UP001157418">
    <property type="component" value="Unassembled WGS sequence"/>
</dbReference>
<accession>A0AAU9LHF1</accession>
<evidence type="ECO:0000313" key="2">
    <source>
        <dbReference type="EMBL" id="CAH1412997.1"/>
    </source>
</evidence>
<sequence length="76" mass="8508">MSHTIAVLYDSPFSLYTSASYGGLAEGLSVPLTTPFPFPNFFYIFLPSSSISSSSTSFRAFLFLRNPRIGFIKFFF</sequence>
<evidence type="ECO:0000256" key="1">
    <source>
        <dbReference type="SAM" id="Phobius"/>
    </source>
</evidence>
<keyword evidence="1" id="KW-1133">Transmembrane helix</keyword>
<reference evidence="2 3" key="1">
    <citation type="submission" date="2022-01" db="EMBL/GenBank/DDBJ databases">
        <authorList>
            <person name="Xiong W."/>
            <person name="Schranz E."/>
        </authorList>
    </citation>
    <scope>NUCLEOTIDE SEQUENCE [LARGE SCALE GENOMIC DNA]</scope>
</reference>
<organism evidence="2 3">
    <name type="scientific">Lactuca virosa</name>
    <dbReference type="NCBI Taxonomy" id="75947"/>
    <lineage>
        <taxon>Eukaryota</taxon>
        <taxon>Viridiplantae</taxon>
        <taxon>Streptophyta</taxon>
        <taxon>Embryophyta</taxon>
        <taxon>Tracheophyta</taxon>
        <taxon>Spermatophyta</taxon>
        <taxon>Magnoliopsida</taxon>
        <taxon>eudicotyledons</taxon>
        <taxon>Gunneridae</taxon>
        <taxon>Pentapetalae</taxon>
        <taxon>asterids</taxon>
        <taxon>campanulids</taxon>
        <taxon>Asterales</taxon>
        <taxon>Asteraceae</taxon>
        <taxon>Cichorioideae</taxon>
        <taxon>Cichorieae</taxon>
        <taxon>Lactucinae</taxon>
        <taxon>Lactuca</taxon>
    </lineage>
</organism>
<dbReference type="AlphaFoldDB" id="A0AAU9LHF1"/>
<gene>
    <name evidence="2" type="ORF">LVIROSA_LOCUS981</name>
</gene>
<protein>
    <submittedName>
        <fullName evidence="2">Uncharacterized protein</fullName>
    </submittedName>
</protein>
<keyword evidence="1" id="KW-0472">Membrane</keyword>
<dbReference type="EMBL" id="CAKMRJ010000001">
    <property type="protein sequence ID" value="CAH1412997.1"/>
    <property type="molecule type" value="Genomic_DNA"/>
</dbReference>
<name>A0AAU9LHF1_9ASTR</name>
<comment type="caution">
    <text evidence="2">The sequence shown here is derived from an EMBL/GenBank/DDBJ whole genome shotgun (WGS) entry which is preliminary data.</text>
</comment>
<feature type="transmembrane region" description="Helical" evidence="1">
    <location>
        <begin position="41"/>
        <end position="64"/>
    </location>
</feature>
<proteinExistence type="predicted"/>
<keyword evidence="3" id="KW-1185">Reference proteome</keyword>
<evidence type="ECO:0000313" key="3">
    <source>
        <dbReference type="Proteomes" id="UP001157418"/>
    </source>
</evidence>